<dbReference type="KEGG" id="pbs:Plabr_4509"/>
<evidence type="ECO:0000313" key="1">
    <source>
        <dbReference type="EMBL" id="ADY62080.1"/>
    </source>
</evidence>
<sequence>METIAEPDRIREDIVQVKVATHDSEMCYATFKGPA</sequence>
<gene>
    <name evidence="1" type="ordered locus">Plabr_4509</name>
</gene>
<proteinExistence type="predicted"/>
<dbReference type="Proteomes" id="UP000006860">
    <property type="component" value="Chromosome"/>
</dbReference>
<name>F0SMA1_RUBBR</name>
<protein>
    <submittedName>
        <fullName evidence="1">Uncharacterized protein</fullName>
    </submittedName>
</protein>
<reference evidence="2" key="1">
    <citation type="submission" date="2011-02" db="EMBL/GenBank/DDBJ databases">
        <title>The complete genome of Planctomyces brasiliensis DSM 5305.</title>
        <authorList>
            <person name="Lucas S."/>
            <person name="Copeland A."/>
            <person name="Lapidus A."/>
            <person name="Bruce D."/>
            <person name="Goodwin L."/>
            <person name="Pitluck S."/>
            <person name="Kyrpides N."/>
            <person name="Mavromatis K."/>
            <person name="Pagani I."/>
            <person name="Ivanova N."/>
            <person name="Ovchinnikova G."/>
            <person name="Lu M."/>
            <person name="Detter J.C."/>
            <person name="Han C."/>
            <person name="Land M."/>
            <person name="Hauser L."/>
            <person name="Markowitz V."/>
            <person name="Cheng J.-F."/>
            <person name="Hugenholtz P."/>
            <person name="Woyke T."/>
            <person name="Wu D."/>
            <person name="Tindall B."/>
            <person name="Pomrenke H.G."/>
            <person name="Brambilla E."/>
            <person name="Klenk H.-P."/>
            <person name="Eisen J.A."/>
        </authorList>
    </citation>
    <scope>NUCLEOTIDE SEQUENCE [LARGE SCALE GENOMIC DNA]</scope>
    <source>
        <strain evidence="2">ATCC 49424 / DSM 5305 / JCM 21570 / IAM 15109 / NBRC 103401 / IFAM 1448</strain>
    </source>
</reference>
<dbReference type="EMBL" id="CP002546">
    <property type="protein sequence ID" value="ADY62080.1"/>
    <property type="molecule type" value="Genomic_DNA"/>
</dbReference>
<organism evidence="1 2">
    <name type="scientific">Rubinisphaera brasiliensis (strain ATCC 49424 / DSM 5305 / JCM 21570 / IAM 15109 / NBRC 103401 / IFAM 1448)</name>
    <name type="common">Planctomyces brasiliensis</name>
    <dbReference type="NCBI Taxonomy" id="756272"/>
    <lineage>
        <taxon>Bacteria</taxon>
        <taxon>Pseudomonadati</taxon>
        <taxon>Planctomycetota</taxon>
        <taxon>Planctomycetia</taxon>
        <taxon>Planctomycetales</taxon>
        <taxon>Planctomycetaceae</taxon>
        <taxon>Rubinisphaera</taxon>
    </lineage>
</organism>
<dbReference type="AlphaFoldDB" id="F0SMA1"/>
<keyword evidence="2" id="KW-1185">Reference proteome</keyword>
<accession>F0SMA1</accession>
<dbReference type="HOGENOM" id="CLU_3367052_0_0_0"/>
<evidence type="ECO:0000313" key="2">
    <source>
        <dbReference type="Proteomes" id="UP000006860"/>
    </source>
</evidence>